<organism evidence="2">
    <name type="scientific">Homalodisca liturata</name>
    <dbReference type="NCBI Taxonomy" id="320908"/>
    <lineage>
        <taxon>Eukaryota</taxon>
        <taxon>Metazoa</taxon>
        <taxon>Ecdysozoa</taxon>
        <taxon>Arthropoda</taxon>
        <taxon>Hexapoda</taxon>
        <taxon>Insecta</taxon>
        <taxon>Pterygota</taxon>
        <taxon>Neoptera</taxon>
        <taxon>Paraneoptera</taxon>
        <taxon>Hemiptera</taxon>
        <taxon>Auchenorrhyncha</taxon>
        <taxon>Membracoidea</taxon>
        <taxon>Cicadellidae</taxon>
        <taxon>Cicadellinae</taxon>
        <taxon>Proconiini</taxon>
        <taxon>Homalodisca</taxon>
    </lineage>
</organism>
<reference evidence="2" key="1">
    <citation type="submission" date="2015-11" db="EMBL/GenBank/DDBJ databases">
        <title>De novo transcriptome assembly of four potential Pierce s Disease insect vectors from Arizona vineyards.</title>
        <authorList>
            <person name="Tassone E.E."/>
        </authorList>
    </citation>
    <scope>NUCLEOTIDE SEQUENCE</scope>
</reference>
<keyword evidence="1" id="KW-0175">Coiled coil</keyword>
<dbReference type="EMBL" id="GECU01002326">
    <property type="protein sequence ID" value="JAT05381.1"/>
    <property type="molecule type" value="Transcribed_RNA"/>
</dbReference>
<evidence type="ECO:0000313" key="2">
    <source>
        <dbReference type="EMBL" id="JAT05381.1"/>
    </source>
</evidence>
<name>A0A1B6K1R5_9HEMI</name>
<protein>
    <submittedName>
        <fullName evidence="2">Uncharacterized protein</fullName>
    </submittedName>
</protein>
<accession>A0A1B6K1R5</accession>
<feature type="coiled-coil region" evidence="1">
    <location>
        <begin position="16"/>
        <end position="43"/>
    </location>
</feature>
<dbReference type="AlphaFoldDB" id="A0A1B6K1R5"/>
<sequence>MEETTEFNPLNLTLDEVIALNRLKNRREELDNANEEIQFSNCSSNGISIRDEDIDNRLRKMPGFGTKPIHYRLGNNIYKRLRFKNYRQKHMYNCVNKAKMSLWRKHSGLLGGIRVRNPVALRKHLARACLNSDVLEEIKNFLSLTDTEMVKDLVE</sequence>
<gene>
    <name evidence="2" type="ORF">g.54866</name>
</gene>
<proteinExistence type="predicted"/>
<evidence type="ECO:0000256" key="1">
    <source>
        <dbReference type="SAM" id="Coils"/>
    </source>
</evidence>